<dbReference type="PANTHER" id="PTHR23519:SF1">
    <property type="entry name" value="AUTOPHAGY-RELATED PROTEIN 22"/>
    <property type="match status" value="1"/>
</dbReference>
<gene>
    <name evidence="8" type="ORF">HMPREF9430_00668</name>
</gene>
<feature type="transmembrane region" description="Helical" evidence="6">
    <location>
        <begin position="49"/>
        <end position="71"/>
    </location>
</feature>
<sequence>MFIKLTKAEKDWILYDVGNSAFILLVSTVMPLYFNSLAEKDGLSSVSYLAYWGYAASAATLCVAFLGPVIGTITDFKGFKKPIFFVSVLAGSTLCFMMGFISHWLMFLIFFIIAKAVYSSSIIFYDSMLGDITTEERLDSVSSSGYAWGYIGSCIPFVLSLAVILGGKQIGISGSLAMTIAFTITAVWWFVFSLPLLKTYKQNHYIENTKNAIAESFKRLGNTLKNATKHKKIFLFLISFFFYIDGVYTIIDLATAYGTALGLSSTSLLLALLLTQIVAFPAALTFGRLAQKFDTTRLILLCIFAYLGIAIFAIFLDTQAEFWILAVCVGLFQGGIQALSRSYFTKIIPAEQSGEYFGLMDICGKGAAFLGTASVSLVSQITGSISAGVGSIAIFFVLGIFFFIKTIKTN</sequence>
<dbReference type="Pfam" id="PF11700">
    <property type="entry name" value="ATG22"/>
    <property type="match status" value="1"/>
</dbReference>
<dbReference type="OrthoDB" id="9768783at2"/>
<dbReference type="RefSeq" id="WP_006525504.1">
    <property type="nucleotide sequence ID" value="NZ_GL637652.1"/>
</dbReference>
<keyword evidence="2" id="KW-0813">Transport</keyword>
<dbReference type="Gene3D" id="1.20.1250.20">
    <property type="entry name" value="MFS general substrate transporter like domains"/>
    <property type="match status" value="1"/>
</dbReference>
<keyword evidence="4 6" id="KW-1133">Transmembrane helix</keyword>
<feature type="transmembrane region" description="Helical" evidence="6">
    <location>
        <begin position="322"/>
        <end position="344"/>
    </location>
</feature>
<feature type="transmembrane region" description="Helical" evidence="6">
    <location>
        <begin position="263"/>
        <end position="286"/>
    </location>
</feature>
<accession>E7MMC6</accession>
<dbReference type="InterPro" id="IPR020846">
    <property type="entry name" value="MFS_dom"/>
</dbReference>
<feature type="transmembrane region" description="Helical" evidence="6">
    <location>
        <begin position="12"/>
        <end position="34"/>
    </location>
</feature>
<feature type="transmembrane region" description="Helical" evidence="6">
    <location>
        <begin position="107"/>
        <end position="125"/>
    </location>
</feature>
<feature type="transmembrane region" description="Helical" evidence="6">
    <location>
        <begin position="233"/>
        <end position="251"/>
    </location>
</feature>
<feature type="transmembrane region" description="Helical" evidence="6">
    <location>
        <begin position="146"/>
        <end position="166"/>
    </location>
</feature>
<dbReference type="InterPro" id="IPR024671">
    <property type="entry name" value="Atg22-like"/>
</dbReference>
<dbReference type="AlphaFoldDB" id="E7MMC6"/>
<evidence type="ECO:0000256" key="3">
    <source>
        <dbReference type="ARBA" id="ARBA00022692"/>
    </source>
</evidence>
<feature type="transmembrane region" description="Helical" evidence="6">
    <location>
        <begin position="298"/>
        <end position="316"/>
    </location>
</feature>
<dbReference type="PROSITE" id="PS50850">
    <property type="entry name" value="MFS"/>
    <property type="match status" value="1"/>
</dbReference>
<evidence type="ECO:0000313" key="8">
    <source>
        <dbReference type="EMBL" id="EFW24781.1"/>
    </source>
</evidence>
<organism evidence="8 9">
    <name type="scientific">Solobacterium moorei F0204</name>
    <dbReference type="NCBI Taxonomy" id="706433"/>
    <lineage>
        <taxon>Bacteria</taxon>
        <taxon>Bacillati</taxon>
        <taxon>Bacillota</taxon>
        <taxon>Erysipelotrichia</taxon>
        <taxon>Erysipelotrichales</taxon>
        <taxon>Erysipelotrichaceae</taxon>
        <taxon>Solobacterium</taxon>
    </lineage>
</organism>
<keyword evidence="9" id="KW-1185">Reference proteome</keyword>
<evidence type="ECO:0000256" key="4">
    <source>
        <dbReference type="ARBA" id="ARBA00022989"/>
    </source>
</evidence>
<evidence type="ECO:0000256" key="5">
    <source>
        <dbReference type="ARBA" id="ARBA00023136"/>
    </source>
</evidence>
<keyword evidence="3 6" id="KW-0812">Transmembrane</keyword>
<dbReference type="EMBL" id="AECQ01000011">
    <property type="protein sequence ID" value="EFW24781.1"/>
    <property type="molecule type" value="Genomic_DNA"/>
</dbReference>
<dbReference type="SUPFAM" id="SSF103473">
    <property type="entry name" value="MFS general substrate transporter"/>
    <property type="match status" value="1"/>
</dbReference>
<dbReference type="PANTHER" id="PTHR23519">
    <property type="entry name" value="AUTOPHAGY-RELATED PROTEIN 22"/>
    <property type="match status" value="1"/>
</dbReference>
<feature type="transmembrane region" description="Helical" evidence="6">
    <location>
        <begin position="83"/>
        <end position="101"/>
    </location>
</feature>
<feature type="transmembrane region" description="Helical" evidence="6">
    <location>
        <begin position="384"/>
        <end position="404"/>
    </location>
</feature>
<dbReference type="InterPro" id="IPR050495">
    <property type="entry name" value="ATG22/LtaA_families"/>
</dbReference>
<protein>
    <submittedName>
        <fullName evidence="8">Transporter, major facilitator family protein</fullName>
    </submittedName>
</protein>
<evidence type="ECO:0000313" key="9">
    <source>
        <dbReference type="Proteomes" id="UP000004097"/>
    </source>
</evidence>
<dbReference type="Proteomes" id="UP000004097">
    <property type="component" value="Unassembled WGS sequence"/>
</dbReference>
<dbReference type="HOGENOM" id="CLU_017518_3_0_9"/>
<evidence type="ECO:0000256" key="6">
    <source>
        <dbReference type="SAM" id="Phobius"/>
    </source>
</evidence>
<dbReference type="GO" id="GO:0005886">
    <property type="term" value="C:plasma membrane"/>
    <property type="evidence" value="ECO:0007669"/>
    <property type="project" value="UniProtKB-SubCell"/>
</dbReference>
<dbReference type="InterPro" id="IPR036259">
    <property type="entry name" value="MFS_trans_sf"/>
</dbReference>
<dbReference type="eggNOG" id="COG2270">
    <property type="taxonomic scope" value="Bacteria"/>
</dbReference>
<evidence type="ECO:0000259" key="7">
    <source>
        <dbReference type="PROSITE" id="PS50850"/>
    </source>
</evidence>
<dbReference type="GO" id="GO:0022857">
    <property type="term" value="F:transmembrane transporter activity"/>
    <property type="evidence" value="ECO:0007669"/>
    <property type="project" value="InterPro"/>
</dbReference>
<evidence type="ECO:0000256" key="2">
    <source>
        <dbReference type="ARBA" id="ARBA00022448"/>
    </source>
</evidence>
<comment type="subcellular location">
    <subcellularLocation>
        <location evidence="1">Cell membrane</location>
        <topology evidence="1">Multi-pass membrane protein</topology>
    </subcellularLocation>
</comment>
<comment type="caution">
    <text evidence="8">The sequence shown here is derived from an EMBL/GenBank/DDBJ whole genome shotgun (WGS) entry which is preliminary data.</text>
</comment>
<feature type="transmembrane region" description="Helical" evidence="6">
    <location>
        <begin position="356"/>
        <end position="378"/>
    </location>
</feature>
<proteinExistence type="predicted"/>
<dbReference type="STRING" id="706433.HMPREF9430_00668"/>
<evidence type="ECO:0000256" key="1">
    <source>
        <dbReference type="ARBA" id="ARBA00004651"/>
    </source>
</evidence>
<keyword evidence="5 6" id="KW-0472">Membrane</keyword>
<name>E7MMC6_9FIRM</name>
<feature type="transmembrane region" description="Helical" evidence="6">
    <location>
        <begin position="172"/>
        <end position="192"/>
    </location>
</feature>
<reference evidence="8 9" key="1">
    <citation type="submission" date="2010-08" db="EMBL/GenBank/DDBJ databases">
        <authorList>
            <person name="Weinstock G."/>
            <person name="Sodergren E."/>
            <person name="Clifton S."/>
            <person name="Fulton L."/>
            <person name="Fulton B."/>
            <person name="Courtney L."/>
            <person name="Fronick C."/>
            <person name="Harrison M."/>
            <person name="Strong C."/>
            <person name="Farmer C."/>
            <person name="Delahaunty K."/>
            <person name="Markovic C."/>
            <person name="Hall O."/>
            <person name="Minx P."/>
            <person name="Tomlinson C."/>
            <person name="Mitreva M."/>
            <person name="Hou S."/>
            <person name="Chen J."/>
            <person name="Wollam A."/>
            <person name="Pepin K.H."/>
            <person name="Johnson M."/>
            <person name="Bhonagiri V."/>
            <person name="Zhang X."/>
            <person name="Suruliraj S."/>
            <person name="Warren W."/>
            <person name="Chinwalla A."/>
            <person name="Mardis E.R."/>
            <person name="Wilson R.K."/>
        </authorList>
    </citation>
    <scope>NUCLEOTIDE SEQUENCE [LARGE SCALE GENOMIC DNA]</scope>
    <source>
        <strain evidence="8 9">F0204</strain>
    </source>
</reference>
<feature type="domain" description="Major facilitator superfamily (MFS) profile" evidence="7">
    <location>
        <begin position="1"/>
        <end position="410"/>
    </location>
</feature>